<dbReference type="SMART" id="SM00899">
    <property type="entry name" value="FeoA"/>
    <property type="match status" value="1"/>
</dbReference>
<dbReference type="InterPro" id="IPR008988">
    <property type="entry name" value="Transcriptional_repressor_C"/>
</dbReference>
<evidence type="ECO:0000256" key="2">
    <source>
        <dbReference type="SAM" id="MobiDB-lite"/>
    </source>
</evidence>
<keyword evidence="5" id="KW-1185">Reference proteome</keyword>
<proteinExistence type="predicted"/>
<dbReference type="AlphaFoldDB" id="A0A1L7CS08"/>
<dbReference type="InterPro" id="IPR038157">
    <property type="entry name" value="FeoA_core_dom"/>
</dbReference>
<name>A0A1L7CS08_9CORY</name>
<dbReference type="OrthoDB" id="3260514at2"/>
<feature type="compositionally biased region" description="Basic and acidic residues" evidence="2">
    <location>
        <begin position="28"/>
        <end position="39"/>
    </location>
</feature>
<dbReference type="Proteomes" id="UP000185434">
    <property type="component" value="Chromosome"/>
</dbReference>
<protein>
    <recommendedName>
        <fullName evidence="3">Ferrous iron transporter FeoA-like domain-containing protein</fullName>
    </recommendedName>
</protein>
<reference evidence="4 5" key="1">
    <citation type="submission" date="2014-08" db="EMBL/GenBank/DDBJ databases">
        <title>Complete genome sequence of Corynebacterium frankenforstense ST18(T) (=DSM 45800(T)), isolated from raw cow milk.</title>
        <authorList>
            <person name="Ruckert C."/>
            <person name="Albersmeier A."/>
            <person name="Winkler A."/>
            <person name="Lipski A."/>
            <person name="Kalinowski J."/>
        </authorList>
    </citation>
    <scope>NUCLEOTIDE SEQUENCE [LARGE SCALE GENOMIC DNA]</scope>
    <source>
        <strain evidence="4 5">ST18</strain>
    </source>
</reference>
<accession>A0A1L7CS08</accession>
<evidence type="ECO:0000256" key="1">
    <source>
        <dbReference type="ARBA" id="ARBA00023004"/>
    </source>
</evidence>
<evidence type="ECO:0000259" key="3">
    <source>
        <dbReference type="SMART" id="SM00899"/>
    </source>
</evidence>
<dbReference type="STRING" id="1437875.CFRA_04490"/>
<dbReference type="InterPro" id="IPR052713">
    <property type="entry name" value="FeoA"/>
</dbReference>
<dbReference type="Gene3D" id="2.30.30.90">
    <property type="match status" value="1"/>
</dbReference>
<dbReference type="Pfam" id="PF04023">
    <property type="entry name" value="FeoA"/>
    <property type="match status" value="1"/>
</dbReference>
<dbReference type="EMBL" id="CP009247">
    <property type="protein sequence ID" value="APT88644.1"/>
    <property type="molecule type" value="Genomic_DNA"/>
</dbReference>
<evidence type="ECO:0000313" key="4">
    <source>
        <dbReference type="EMBL" id="APT88644.1"/>
    </source>
</evidence>
<feature type="domain" description="Ferrous iron transporter FeoA-like" evidence="3">
    <location>
        <begin position="43"/>
        <end position="121"/>
    </location>
</feature>
<dbReference type="GO" id="GO:0046914">
    <property type="term" value="F:transition metal ion binding"/>
    <property type="evidence" value="ECO:0007669"/>
    <property type="project" value="InterPro"/>
</dbReference>
<evidence type="ECO:0000313" key="5">
    <source>
        <dbReference type="Proteomes" id="UP000185434"/>
    </source>
</evidence>
<organism evidence="4 5">
    <name type="scientific">Corynebacterium frankenforstense DSM 45800</name>
    <dbReference type="NCBI Taxonomy" id="1437875"/>
    <lineage>
        <taxon>Bacteria</taxon>
        <taxon>Bacillati</taxon>
        <taxon>Actinomycetota</taxon>
        <taxon>Actinomycetes</taxon>
        <taxon>Mycobacteriales</taxon>
        <taxon>Corynebacteriaceae</taxon>
        <taxon>Corynebacterium</taxon>
    </lineage>
</organism>
<gene>
    <name evidence="4" type="ORF">CFRA_04490</name>
</gene>
<dbReference type="PANTHER" id="PTHR42954:SF2">
    <property type="entry name" value="FE(2+) TRANSPORT PROTEIN A"/>
    <property type="match status" value="1"/>
</dbReference>
<feature type="region of interest" description="Disordered" evidence="2">
    <location>
        <begin position="19"/>
        <end position="52"/>
    </location>
</feature>
<keyword evidence="1" id="KW-0408">Iron</keyword>
<dbReference type="PANTHER" id="PTHR42954">
    <property type="entry name" value="FE(2+) TRANSPORT PROTEIN A"/>
    <property type="match status" value="1"/>
</dbReference>
<sequence>MSFVRIGLSYVCDCGRTGSRNNMRTRSHHSEADPRRDGESSTCALNELRPGERGRIVATDDTAADEQHRRLLARLQNLGFVPGAVVEPHRRAPMKDPTVYRIADYELALRGRDAATITVTRLADEPAGED</sequence>
<dbReference type="KEGG" id="cfk:CFRA_04490"/>
<dbReference type="SUPFAM" id="SSF50037">
    <property type="entry name" value="C-terminal domain of transcriptional repressors"/>
    <property type="match status" value="1"/>
</dbReference>
<dbReference type="InterPro" id="IPR007167">
    <property type="entry name" value="Fe-transptr_FeoA-like"/>
</dbReference>